<evidence type="ECO:0000256" key="4">
    <source>
        <dbReference type="ARBA" id="ARBA00022723"/>
    </source>
</evidence>
<reference evidence="13 14" key="1">
    <citation type="journal article" date="2023" name="Elife">
        <title>Identification of key yeast species and microbe-microbe interactions impacting larval growth of Drosophila in the wild.</title>
        <authorList>
            <person name="Mure A."/>
            <person name="Sugiura Y."/>
            <person name="Maeda R."/>
            <person name="Honda K."/>
            <person name="Sakurai N."/>
            <person name="Takahashi Y."/>
            <person name="Watada M."/>
            <person name="Katoh T."/>
            <person name="Gotoh A."/>
            <person name="Gotoh Y."/>
            <person name="Taniguchi I."/>
            <person name="Nakamura K."/>
            <person name="Hayashi T."/>
            <person name="Katayama T."/>
            <person name="Uemura T."/>
            <person name="Hattori Y."/>
        </authorList>
    </citation>
    <scope>NUCLEOTIDE SEQUENCE [LARGE SCALE GENOMIC DNA]</scope>
    <source>
        <strain evidence="13 14">KH-74</strain>
    </source>
</reference>
<keyword evidence="3 10" id="KW-0808">Transferase</keyword>
<dbReference type="GO" id="GO:0071596">
    <property type="term" value="P:ubiquitin-dependent protein catabolic process via the N-end rule pathway"/>
    <property type="evidence" value="ECO:0007669"/>
    <property type="project" value="UniProtKB-UniRule"/>
</dbReference>
<evidence type="ECO:0000256" key="9">
    <source>
        <dbReference type="PROSITE-ProRule" id="PRU00508"/>
    </source>
</evidence>
<keyword evidence="6 10" id="KW-0833">Ubl conjugation pathway</keyword>
<evidence type="ECO:0000256" key="3">
    <source>
        <dbReference type="ARBA" id="ARBA00022679"/>
    </source>
</evidence>
<evidence type="ECO:0000256" key="2">
    <source>
        <dbReference type="ARBA" id="ARBA00004906"/>
    </source>
</evidence>
<evidence type="ECO:0000256" key="8">
    <source>
        <dbReference type="ARBA" id="ARBA00046341"/>
    </source>
</evidence>
<comment type="similarity">
    <text evidence="8 10">Belongs to the E3 ubiquitin-protein ligase UBR1-like family.</text>
</comment>
<dbReference type="InterPro" id="IPR003126">
    <property type="entry name" value="Znf_UBR"/>
</dbReference>
<dbReference type="EC" id="2.3.2.27" evidence="10"/>
<keyword evidence="14" id="KW-1185">Reference proteome</keyword>
<dbReference type="Gene3D" id="3.30.40.10">
    <property type="entry name" value="Zinc/RING finger domain, C3HC4 (zinc finger)"/>
    <property type="match status" value="1"/>
</dbReference>
<feature type="region of interest" description="Disordered" evidence="11">
    <location>
        <begin position="1930"/>
        <end position="1971"/>
    </location>
</feature>
<comment type="pathway">
    <text evidence="2 10">Protein modification; protein ubiquitination.</text>
</comment>
<dbReference type="GO" id="GO:0016567">
    <property type="term" value="P:protein ubiquitination"/>
    <property type="evidence" value="ECO:0007669"/>
    <property type="project" value="UniProtKB-UniRule"/>
</dbReference>
<dbReference type="CDD" id="cd19672">
    <property type="entry name" value="UBR-box_UBR1_like"/>
    <property type="match status" value="1"/>
</dbReference>
<evidence type="ECO:0000256" key="6">
    <source>
        <dbReference type="ARBA" id="ARBA00022786"/>
    </source>
</evidence>
<keyword evidence="7 10" id="KW-0862">Zinc</keyword>
<evidence type="ECO:0000256" key="7">
    <source>
        <dbReference type="ARBA" id="ARBA00022833"/>
    </source>
</evidence>
<proteinExistence type="inferred from homology"/>
<dbReference type="GO" id="GO:0000151">
    <property type="term" value="C:ubiquitin ligase complex"/>
    <property type="evidence" value="ECO:0007669"/>
    <property type="project" value="TreeGrafter"/>
</dbReference>
<organism evidence="13 14">
    <name type="scientific">Maudiozyma humilis</name>
    <name type="common">Sour dough yeast</name>
    <name type="synonym">Kazachstania humilis</name>
    <dbReference type="NCBI Taxonomy" id="51915"/>
    <lineage>
        <taxon>Eukaryota</taxon>
        <taxon>Fungi</taxon>
        <taxon>Dikarya</taxon>
        <taxon>Ascomycota</taxon>
        <taxon>Saccharomycotina</taxon>
        <taxon>Saccharomycetes</taxon>
        <taxon>Saccharomycetales</taxon>
        <taxon>Saccharomycetaceae</taxon>
        <taxon>Maudiozyma</taxon>
    </lineage>
</organism>
<gene>
    <name evidence="13" type="ORF">DAKH74_021350</name>
</gene>
<sequence length="1971" mass="226787">MDATGTSAPGSYPQDSLRSFLHAIHAEPAFRDVRGPTARIELDHNLKRYVFKALYFHCVARSEDLAHLFPEMTTHYPTFQDVRDTYDQEDTDFYRLYSSDMNARHSFKHPGRNCGRKFKVGEPLYRCHECGFDDTCVLCINCFNPRDHENHHIYTDICSDFTTGICDCGDEEAWKAPLHCKADESEAGSGSDSESAAAPIDDFEFDASRIESVLAQAFDYYIDMFNQNIESLPTFTKDITMKLRELVQEKNDAEIKQFLSDLKYRNPCLTRDLDNDNHVVMIYNDEYHNYSQATTALRQGIPDNVHTDILTSKIDSEGRAMLKCADNVDELMAGFFAVQTNGLCATLISWDEYIHQEACKYIIQWIAHSLSIPNANFQTVFRDTLGKVLCSSSNGDLQRGPRATDVVNKYFPNKLPESYTHRYLDQSILDGDNKIPVGYHKTLPESSLDAISNTINKTEPPKNKTYANTRLQCLLYFDNRFWKRLRKDIQNIIVPTLSSSLAYKPVFCEQVVEIFNHITRQVAYMDREPQLTALRECVVQLFTCPTNAKMIFGDNCGYFIDIVWSVIDIFVDFSKIENGSLVWQRVQKTNPTKSYGISLKQGLYTIETLISKVDDANKLLRPAEFISVVTLCKLFNSAWKIKRKEGEHVLHEDQYFIPYLEYTTSIYSIIQTIVNALVNEGCDEALLLNAIRLINTFLGYKSLTYKLVHDSHEVIKFTVSTDRVAYMNPIHTFFSFLIENVPLIKAYETIVYQDSSALPPVPLTSDNVDPMIVFKEQYENRVSQNFDFLKISDFALRSVVLCSQIDVGFWVRNGMSVLHQTSYYKNNPELNTYSRDIHLNQLAFLWEIDDTPRVIYNLLDRWELLDWFDGNADFKETVYQDKIFLIVQHFIAFVYQILTERQFFQTFESPHEKKMSQIKNAIMYSLYAKPLSYSKLLRLVPDYLTDNTSNFDAALNEISIFKEPRGLADNGVFKLQESLYSKIDPLRVSNLGNEFEGSAAIIKKHLNKNKKNDDNSVILQPQLVSVKHMDEGASQLGAFTRHPIFAKIIYKLLQVCLDNEDGTFLNELLHLIHGIFKDDEQANGKSSLPDAYLSKPISNLLLSIVNSKSEIFSESITSKADFLLKKMISKRTEEVFESLVAGFGQEYVDEYKNKKMSEGVNLEETERERKRRLAKKHQAKLMAKFNNQQSKFMKEHENEFKEKDKDDQLEEDGDVDMTAEEKTVEAEDFTCSLCQDEDDDAMFVVPAYHDHTPIFKSADITDPDQFLSKWNGFTNHDSGSVRLLEEWYTDLKDNGQDNTRKVFVSCNHHIHYGCFRRYIQKKRFSTTAFICPLCQTFSNCVVPVQKSISTTNELELLTYEGPMSVELNDYIKTDASLMNHIEPSLVQIIDDCQSFDKNFHKSIKNPRAGVAYILAGNWANTISMFEIASRLDANSNGVFLAGKEQKFKTLKNMLIFIITLVQAYGLPGNMDEYDSEYKSENRTEPAYLNKLFQFIVKDCLFHEESSVQNTIVAAIYAYAMEFFAEFLHRNPFGALLDMEWQHIEEYHAFPPQAPQAIASVLSHKMGFFSKYNDISEEHKIRVSNLAYTSFLRHLIPTLRRCLIMMKVMQLVVSDVDDEPFTLKDMNIESDLIPDEGLSLRETADKMVSLLTNYSSVEDIVTKDNLYFPYDQEYPKDIPHEFCGLIKLVDLSKYLNTYVTDTNAIDLVEENMHTRNSANRLDFKICLTCGVKIHVRSDRHEMSRHLAKHCFKSFGAFLIPNSSEVCLYLGHPPSFIYISAPYLNSHGEAGRNAMKRGDLTTLNLSRYEHLNRLWINNEIPGYISRVMGDEFRMSILSNGFLFTFNRDPRARRRVPPTNEDDSDENFGEMSGEDDDFYSDEDGEEENRFRNMNGQPGEVRDFFQIFETVRNAMDNGENMEGGVDLTTPFLQLFGPQFRGQGGDGDNEEDEQDNDANPFQDPENPDNDEPRTSW</sequence>
<dbReference type="PANTHER" id="PTHR21497:SF26">
    <property type="entry name" value="E3 UBIQUITIN-PROTEIN LIGASE UBR1"/>
    <property type="match status" value="1"/>
</dbReference>
<dbReference type="Pfam" id="PF22960">
    <property type="entry name" value="WHD_UBR1"/>
    <property type="match status" value="1"/>
</dbReference>
<protein>
    <recommendedName>
        <fullName evidence="10">E3 ubiquitin-protein ligase</fullName>
        <ecNumber evidence="10">2.3.2.27</ecNumber>
    </recommendedName>
</protein>
<comment type="function">
    <text evidence="10">Ubiquitin ligase protein which is a component of the N-end rule pathway. Recognizes and binds to proteins bearing specific N-terminal residues that are destabilizing according to the N-end rule, leading to their ubiquitination and subsequent degradation.</text>
</comment>
<dbReference type="Gene3D" id="2.10.110.30">
    <property type="match status" value="1"/>
</dbReference>
<name>A0AAV5RYC6_MAUHU</name>
<evidence type="ECO:0000313" key="14">
    <source>
        <dbReference type="Proteomes" id="UP001377567"/>
    </source>
</evidence>
<evidence type="ECO:0000259" key="12">
    <source>
        <dbReference type="PROSITE" id="PS51157"/>
    </source>
</evidence>
<feature type="domain" description="UBR-type" evidence="12">
    <location>
        <begin position="112"/>
        <end position="185"/>
    </location>
</feature>
<comment type="caution">
    <text evidence="13">The sequence shown here is derived from an EMBL/GenBank/DDBJ whole genome shotgun (WGS) entry which is preliminary data.</text>
</comment>
<dbReference type="InterPro" id="IPR013083">
    <property type="entry name" value="Znf_RING/FYVE/PHD"/>
</dbReference>
<feature type="zinc finger region" description="UBR-type" evidence="9">
    <location>
        <begin position="112"/>
        <end position="185"/>
    </location>
</feature>
<dbReference type="InterPro" id="IPR039164">
    <property type="entry name" value="UBR1-like"/>
</dbReference>
<evidence type="ECO:0000256" key="10">
    <source>
        <dbReference type="RuleBase" id="RU366018"/>
    </source>
</evidence>
<dbReference type="Proteomes" id="UP001377567">
    <property type="component" value="Unassembled WGS sequence"/>
</dbReference>
<feature type="compositionally biased region" description="Acidic residues" evidence="11">
    <location>
        <begin position="1857"/>
        <end position="1883"/>
    </location>
</feature>
<evidence type="ECO:0000256" key="1">
    <source>
        <dbReference type="ARBA" id="ARBA00000900"/>
    </source>
</evidence>
<dbReference type="FunFam" id="2.10.110.30:FF:000002">
    <property type="entry name" value="Putative e3 ubiquitin-protein ligase ubr3"/>
    <property type="match status" value="1"/>
</dbReference>
<evidence type="ECO:0000313" key="13">
    <source>
        <dbReference type="EMBL" id="GMM55519.1"/>
    </source>
</evidence>
<dbReference type="Pfam" id="PF02207">
    <property type="entry name" value="zf-UBR"/>
    <property type="match status" value="1"/>
</dbReference>
<dbReference type="InterPro" id="IPR044046">
    <property type="entry name" value="E3_ligase_UBR-like_C"/>
</dbReference>
<dbReference type="SMART" id="SM00396">
    <property type="entry name" value="ZnF_UBR1"/>
    <property type="match status" value="1"/>
</dbReference>
<keyword evidence="4 10" id="KW-0479">Metal-binding</keyword>
<accession>A0AAV5RYC6</accession>
<feature type="region of interest" description="Disordered" evidence="11">
    <location>
        <begin position="1849"/>
        <end position="1894"/>
    </location>
</feature>
<feature type="compositionally biased region" description="Acidic residues" evidence="11">
    <location>
        <begin position="1942"/>
        <end position="1951"/>
    </location>
</feature>
<dbReference type="Pfam" id="PF18995">
    <property type="entry name" value="PRT6_C"/>
    <property type="match status" value="1"/>
</dbReference>
<keyword evidence="5 10" id="KW-0863">Zinc-finger</keyword>
<dbReference type="InterPro" id="IPR055194">
    <property type="entry name" value="UBR1-like_WH"/>
</dbReference>
<evidence type="ECO:0000256" key="5">
    <source>
        <dbReference type="ARBA" id="ARBA00022771"/>
    </source>
</evidence>
<evidence type="ECO:0000256" key="11">
    <source>
        <dbReference type="SAM" id="MobiDB-lite"/>
    </source>
</evidence>
<dbReference type="SUPFAM" id="SSF57850">
    <property type="entry name" value="RING/U-box"/>
    <property type="match status" value="1"/>
</dbReference>
<dbReference type="GO" id="GO:0005737">
    <property type="term" value="C:cytoplasm"/>
    <property type="evidence" value="ECO:0007669"/>
    <property type="project" value="TreeGrafter"/>
</dbReference>
<dbReference type="GO" id="GO:0008270">
    <property type="term" value="F:zinc ion binding"/>
    <property type="evidence" value="ECO:0007669"/>
    <property type="project" value="UniProtKB-UniRule"/>
</dbReference>
<dbReference type="PROSITE" id="PS51157">
    <property type="entry name" value="ZF_UBR"/>
    <property type="match status" value="1"/>
</dbReference>
<dbReference type="PANTHER" id="PTHR21497">
    <property type="entry name" value="UBIQUITIN LIGASE E3 ALPHA-RELATED"/>
    <property type="match status" value="1"/>
</dbReference>
<dbReference type="EMBL" id="BTGD01000005">
    <property type="protein sequence ID" value="GMM55519.1"/>
    <property type="molecule type" value="Genomic_DNA"/>
</dbReference>
<dbReference type="GO" id="GO:0061630">
    <property type="term" value="F:ubiquitin protein ligase activity"/>
    <property type="evidence" value="ECO:0007669"/>
    <property type="project" value="UniProtKB-UniRule"/>
</dbReference>
<comment type="catalytic activity">
    <reaction evidence="1 10">
        <text>S-ubiquitinyl-[E2 ubiquitin-conjugating enzyme]-L-cysteine + [acceptor protein]-L-lysine = [E2 ubiquitin-conjugating enzyme]-L-cysteine + N(6)-ubiquitinyl-[acceptor protein]-L-lysine.</text>
        <dbReference type="EC" id="2.3.2.27"/>
    </reaction>
</comment>